<protein>
    <submittedName>
        <fullName evidence="2">Uncharacterized protein</fullName>
    </submittedName>
</protein>
<keyword evidence="3" id="KW-1185">Reference proteome</keyword>
<gene>
    <name evidence="2" type="ORF">L345_07240</name>
</gene>
<name>V8NXL4_OPHHA</name>
<reference evidence="2 3" key="1">
    <citation type="journal article" date="2013" name="Proc. Natl. Acad. Sci. U.S.A.">
        <title>The king cobra genome reveals dynamic gene evolution and adaptation in the snake venom system.</title>
        <authorList>
            <person name="Vonk F.J."/>
            <person name="Casewell N.R."/>
            <person name="Henkel C.V."/>
            <person name="Heimberg A.M."/>
            <person name="Jansen H.J."/>
            <person name="McCleary R.J."/>
            <person name="Kerkkamp H.M."/>
            <person name="Vos R.A."/>
            <person name="Guerreiro I."/>
            <person name="Calvete J.J."/>
            <person name="Wuster W."/>
            <person name="Woods A.E."/>
            <person name="Logan J.M."/>
            <person name="Harrison R.A."/>
            <person name="Castoe T.A."/>
            <person name="de Koning A.P."/>
            <person name="Pollock D.D."/>
            <person name="Yandell M."/>
            <person name="Calderon D."/>
            <person name="Renjifo C."/>
            <person name="Currier R.B."/>
            <person name="Salgado D."/>
            <person name="Pla D."/>
            <person name="Sanz L."/>
            <person name="Hyder A.S."/>
            <person name="Ribeiro J.M."/>
            <person name="Arntzen J.W."/>
            <person name="van den Thillart G.E."/>
            <person name="Boetzer M."/>
            <person name="Pirovano W."/>
            <person name="Dirks R.P."/>
            <person name="Spaink H.P."/>
            <person name="Duboule D."/>
            <person name="McGlinn E."/>
            <person name="Kini R.M."/>
            <person name="Richardson M.K."/>
        </authorList>
    </citation>
    <scope>NUCLEOTIDE SEQUENCE</scope>
    <source>
        <tissue evidence="2">Blood</tissue>
    </source>
</reference>
<accession>V8NXL4</accession>
<feature type="compositionally biased region" description="Basic and acidic residues" evidence="1">
    <location>
        <begin position="96"/>
        <end position="147"/>
    </location>
</feature>
<dbReference type="Proteomes" id="UP000018936">
    <property type="component" value="Unassembled WGS sequence"/>
</dbReference>
<evidence type="ECO:0000313" key="2">
    <source>
        <dbReference type="EMBL" id="ETE66979.1"/>
    </source>
</evidence>
<feature type="region of interest" description="Disordered" evidence="1">
    <location>
        <begin position="92"/>
        <end position="147"/>
    </location>
</feature>
<feature type="non-terminal residue" evidence="2">
    <location>
        <position position="147"/>
    </location>
</feature>
<sequence>MKLANDNCRIVGCRQGPRMQGISGKVDFFPNLCDFECSLNKAVGQGGTTCPAKYWMRSSVCLIDRVGSRGLIVEWKPADLYLILPSFLPLSLSLPREGRTGREEGREGGEEKEGREKKGGRERRMREGGRKGWEEGMEGEEGRRKGG</sequence>
<evidence type="ECO:0000313" key="3">
    <source>
        <dbReference type="Proteomes" id="UP000018936"/>
    </source>
</evidence>
<evidence type="ECO:0000256" key="1">
    <source>
        <dbReference type="SAM" id="MobiDB-lite"/>
    </source>
</evidence>
<dbReference type="EMBL" id="AZIM01001416">
    <property type="protein sequence ID" value="ETE66979.1"/>
    <property type="molecule type" value="Genomic_DNA"/>
</dbReference>
<organism evidence="2 3">
    <name type="scientific">Ophiophagus hannah</name>
    <name type="common">King cobra</name>
    <name type="synonym">Naja hannah</name>
    <dbReference type="NCBI Taxonomy" id="8665"/>
    <lineage>
        <taxon>Eukaryota</taxon>
        <taxon>Metazoa</taxon>
        <taxon>Chordata</taxon>
        <taxon>Craniata</taxon>
        <taxon>Vertebrata</taxon>
        <taxon>Euteleostomi</taxon>
        <taxon>Lepidosauria</taxon>
        <taxon>Squamata</taxon>
        <taxon>Bifurcata</taxon>
        <taxon>Unidentata</taxon>
        <taxon>Episquamata</taxon>
        <taxon>Toxicofera</taxon>
        <taxon>Serpentes</taxon>
        <taxon>Colubroidea</taxon>
        <taxon>Elapidae</taxon>
        <taxon>Elapinae</taxon>
        <taxon>Ophiophagus</taxon>
    </lineage>
</organism>
<feature type="non-terminal residue" evidence="2">
    <location>
        <position position="1"/>
    </location>
</feature>
<proteinExistence type="predicted"/>
<dbReference type="AlphaFoldDB" id="V8NXL4"/>
<comment type="caution">
    <text evidence="2">The sequence shown here is derived from an EMBL/GenBank/DDBJ whole genome shotgun (WGS) entry which is preliminary data.</text>
</comment>